<reference evidence="1 2" key="1">
    <citation type="journal article" date="2008" name="Proc. Natl. Acad. Sci. U.S.A.">
        <title>Niche adaptation and genome expansion in the chlorophyll d-producing cyanobacterium Acaryochloris marina.</title>
        <authorList>
            <person name="Swingley W.D."/>
            <person name="Chen M."/>
            <person name="Cheung P.C."/>
            <person name="Conrad A.L."/>
            <person name="Dejesa L.C."/>
            <person name="Hao J."/>
            <person name="Honchak B.M."/>
            <person name="Karbach L.E."/>
            <person name="Kurdoglu A."/>
            <person name="Lahiri S."/>
            <person name="Mastrian S.D."/>
            <person name="Miyashita H."/>
            <person name="Page L."/>
            <person name="Ramakrishna P."/>
            <person name="Satoh S."/>
            <person name="Sattley W.M."/>
            <person name="Shimada Y."/>
            <person name="Taylor H.L."/>
            <person name="Tomo T."/>
            <person name="Tsuchiya T."/>
            <person name="Wang Z.T."/>
            <person name="Raymond J."/>
            <person name="Mimuro M."/>
            <person name="Blankenship R.E."/>
            <person name="Touchman J.W."/>
        </authorList>
    </citation>
    <scope>NUCLEOTIDE SEQUENCE [LARGE SCALE GENOMIC DNA]</scope>
    <source>
        <strain evidence="2">MBIC 11017</strain>
        <plasmid evidence="2">Plasmid pREB2</plasmid>
    </source>
</reference>
<accession>A8ZLB6</accession>
<organism evidence="1 2">
    <name type="scientific">Acaryochloris marina (strain MBIC 11017)</name>
    <dbReference type="NCBI Taxonomy" id="329726"/>
    <lineage>
        <taxon>Bacteria</taxon>
        <taxon>Bacillati</taxon>
        <taxon>Cyanobacteriota</taxon>
        <taxon>Cyanophyceae</taxon>
        <taxon>Acaryochloridales</taxon>
        <taxon>Acaryochloridaceae</taxon>
        <taxon>Acaryochloris</taxon>
    </lineage>
</organism>
<sequence>MDLRDFQDKSLADLEEIFLEPPDTGSDALLSSGLALKTIQDKKLYLPDSKGFKVYVEENLGVTYIHAFRCIQAAELVLFLQEHFSVLPQSESAARPLVKLSRANQLKAWGEVVRITAGDKWAPGKDRIKKTIASLGLDKA</sequence>
<geneLocation type="plasmid" evidence="1 2">
    <name>pREB2</name>
</geneLocation>
<evidence type="ECO:0000313" key="1">
    <source>
        <dbReference type="EMBL" id="ABW31942.1"/>
    </source>
</evidence>
<keyword evidence="2" id="KW-1185">Reference proteome</keyword>
<proteinExistence type="predicted"/>
<gene>
    <name evidence="1" type="ordered locus">AM1_B0222</name>
</gene>
<dbReference type="AlphaFoldDB" id="A8ZLB6"/>
<dbReference type="KEGG" id="amr:AM1_B0222"/>
<dbReference type="EMBL" id="CP000839">
    <property type="protein sequence ID" value="ABW31942.1"/>
    <property type="molecule type" value="Genomic_DNA"/>
</dbReference>
<protein>
    <submittedName>
        <fullName evidence="1">Uncharacterized protein</fullName>
    </submittedName>
</protein>
<dbReference type="HOGENOM" id="CLU_1830707_0_0_3"/>
<dbReference type="RefSeq" id="WP_012167092.1">
    <property type="nucleotide sequence ID" value="NC_009927.1"/>
</dbReference>
<dbReference type="Proteomes" id="UP000000268">
    <property type="component" value="Plasmid pREB2"/>
</dbReference>
<keyword evidence="1" id="KW-0614">Plasmid</keyword>
<evidence type="ECO:0000313" key="2">
    <source>
        <dbReference type="Proteomes" id="UP000000268"/>
    </source>
</evidence>
<name>A8ZLB6_ACAM1</name>